<evidence type="ECO:0000256" key="2">
    <source>
        <dbReference type="SAM" id="Phobius"/>
    </source>
</evidence>
<feature type="region of interest" description="Disordered" evidence="1">
    <location>
        <begin position="432"/>
        <end position="454"/>
    </location>
</feature>
<protein>
    <submittedName>
        <fullName evidence="4">Uncharacterized protein</fullName>
    </submittedName>
</protein>
<evidence type="ECO:0000313" key="4">
    <source>
        <dbReference type="EMBL" id="GMI52865.1"/>
    </source>
</evidence>
<keyword evidence="3" id="KW-0732">Signal</keyword>
<comment type="caution">
    <text evidence="4">The sequence shown here is derived from an EMBL/GenBank/DDBJ whole genome shotgun (WGS) entry which is preliminary data.</text>
</comment>
<feature type="compositionally biased region" description="Basic and acidic residues" evidence="1">
    <location>
        <begin position="488"/>
        <end position="511"/>
    </location>
</feature>
<feature type="signal peptide" evidence="3">
    <location>
        <begin position="1"/>
        <end position="19"/>
    </location>
</feature>
<feature type="transmembrane region" description="Helical" evidence="2">
    <location>
        <begin position="380"/>
        <end position="399"/>
    </location>
</feature>
<gene>
    <name evidence="4" type="ORF">TeGR_g10423</name>
</gene>
<keyword evidence="2" id="KW-0472">Membrane</keyword>
<keyword evidence="2" id="KW-0812">Transmembrane</keyword>
<keyword evidence="5" id="KW-1185">Reference proteome</keyword>
<organism evidence="4 5">
    <name type="scientific">Tetraparma gracilis</name>
    <dbReference type="NCBI Taxonomy" id="2962635"/>
    <lineage>
        <taxon>Eukaryota</taxon>
        <taxon>Sar</taxon>
        <taxon>Stramenopiles</taxon>
        <taxon>Ochrophyta</taxon>
        <taxon>Bolidophyceae</taxon>
        <taxon>Parmales</taxon>
        <taxon>Triparmaceae</taxon>
        <taxon>Tetraparma</taxon>
    </lineage>
</organism>
<feature type="transmembrane region" description="Helical" evidence="2">
    <location>
        <begin position="271"/>
        <end position="290"/>
    </location>
</feature>
<sequence length="538" mass="58969">MKASSFLALLLLARHSVLGEDQEGGVTSEACNEYAATSNDCAVGEVTTGVNLDYQCTYQGETSASSCMDDYCSGLVFGCNRCTNLGAENRWQTVSASTCTSLFAAGFRVEGEVGCATGSICAKFQIIEGQMSQLFSLNQADVILEIVSALLAVSFIAANYAGMHGTSMLLNRVNVYFLMAMDLILQIAVLIIASSIDQDVLQNVKDANCWDRYSIAVDLINDTLSGLEWIVILGWMELVIVLVALSSAIIDRFKEDEDKDFDRNLVQRLGLVISVLAIFFDVVISSIDFFKFTVESRENFVALSDTLTTVEETDAGNYDGSCNPNFDGGQTDEFGGQAVANYPRKCFQAKEPYKPYPVPLFNVTDDAACVLPSVVKSKMASWVVCVINLMILWAGAVIVESWRRRMNPNLSPLIGGGEAVAMTMTEIRQKLEDTEAEARERKESSDRKDVELREKEAEIERQRAEIERMKKLFAASETSKKGSKGRMSAKEKESSARQLKAKEQEVERLSEQIDSIRSLSDAGGLELQRLSASGGAIV</sequence>
<evidence type="ECO:0000256" key="3">
    <source>
        <dbReference type="SAM" id="SignalP"/>
    </source>
</evidence>
<keyword evidence="2" id="KW-1133">Transmembrane helix</keyword>
<feature type="transmembrane region" description="Helical" evidence="2">
    <location>
        <begin position="142"/>
        <end position="161"/>
    </location>
</feature>
<dbReference type="Proteomes" id="UP001165060">
    <property type="component" value="Unassembled WGS sequence"/>
</dbReference>
<evidence type="ECO:0000313" key="5">
    <source>
        <dbReference type="Proteomes" id="UP001165060"/>
    </source>
</evidence>
<accession>A0ABQ6NB02</accession>
<name>A0ABQ6NB02_9STRA</name>
<reference evidence="4 5" key="1">
    <citation type="journal article" date="2023" name="Commun. Biol.">
        <title>Genome analysis of Parmales, the sister group of diatoms, reveals the evolutionary specialization of diatoms from phago-mixotrophs to photoautotrophs.</title>
        <authorList>
            <person name="Ban H."/>
            <person name="Sato S."/>
            <person name="Yoshikawa S."/>
            <person name="Yamada K."/>
            <person name="Nakamura Y."/>
            <person name="Ichinomiya M."/>
            <person name="Sato N."/>
            <person name="Blanc-Mathieu R."/>
            <person name="Endo H."/>
            <person name="Kuwata A."/>
            <person name="Ogata H."/>
        </authorList>
    </citation>
    <scope>NUCLEOTIDE SEQUENCE [LARGE SCALE GENOMIC DNA]</scope>
</reference>
<feature type="transmembrane region" description="Helical" evidence="2">
    <location>
        <begin position="173"/>
        <end position="196"/>
    </location>
</feature>
<feature type="chain" id="PRO_5046931654" evidence="3">
    <location>
        <begin position="20"/>
        <end position="538"/>
    </location>
</feature>
<proteinExistence type="predicted"/>
<evidence type="ECO:0000256" key="1">
    <source>
        <dbReference type="SAM" id="MobiDB-lite"/>
    </source>
</evidence>
<dbReference type="EMBL" id="BRYB01006603">
    <property type="protein sequence ID" value="GMI52865.1"/>
    <property type="molecule type" value="Genomic_DNA"/>
</dbReference>
<feature type="region of interest" description="Disordered" evidence="1">
    <location>
        <begin position="472"/>
        <end position="517"/>
    </location>
</feature>
<feature type="transmembrane region" description="Helical" evidence="2">
    <location>
        <begin position="229"/>
        <end position="250"/>
    </location>
</feature>